<dbReference type="InterPro" id="IPR036612">
    <property type="entry name" value="KH_dom_type_1_sf"/>
</dbReference>
<dbReference type="Gene3D" id="3.30.1370.10">
    <property type="entry name" value="K Homology domain, type 1"/>
    <property type="match status" value="1"/>
</dbReference>
<feature type="repeat" description="PPR" evidence="4">
    <location>
        <begin position="107"/>
        <end position="141"/>
    </location>
</feature>
<dbReference type="Pfam" id="PF01535">
    <property type="entry name" value="PPR"/>
    <property type="match status" value="1"/>
</dbReference>
<evidence type="ECO:0000256" key="3">
    <source>
        <dbReference type="PROSITE-ProRule" id="PRU00117"/>
    </source>
</evidence>
<dbReference type="Pfam" id="PF13812">
    <property type="entry name" value="PPR_3"/>
    <property type="match status" value="1"/>
</dbReference>
<keyword evidence="3" id="KW-0694">RNA-binding</keyword>
<dbReference type="SMART" id="SM00322">
    <property type="entry name" value="KH"/>
    <property type="match status" value="1"/>
</dbReference>
<evidence type="ECO:0000313" key="7">
    <source>
        <dbReference type="Proteomes" id="UP000289738"/>
    </source>
</evidence>
<dbReference type="PANTHER" id="PTHR46598:SF5">
    <property type="entry name" value="PENTACOTRIPEPTIDE-REPEAT REGION OF PRORP DOMAIN-CONTAINING PROTEIN"/>
    <property type="match status" value="1"/>
</dbReference>
<evidence type="ECO:0000313" key="6">
    <source>
        <dbReference type="EMBL" id="RYQ85243.1"/>
    </source>
</evidence>
<dbReference type="InterPro" id="IPR004088">
    <property type="entry name" value="KH_dom_type_1"/>
</dbReference>
<dbReference type="PROSITE" id="PS51375">
    <property type="entry name" value="PPR"/>
    <property type="match status" value="3"/>
</dbReference>
<dbReference type="AlphaFoldDB" id="A0A444X6P7"/>
<dbReference type="InterPro" id="IPR011990">
    <property type="entry name" value="TPR-like_helical_dom_sf"/>
</dbReference>
<dbReference type="STRING" id="3818.A0A444X6P7"/>
<feature type="repeat" description="PPR" evidence="4">
    <location>
        <begin position="236"/>
        <end position="270"/>
    </location>
</feature>
<gene>
    <name evidence="6" type="ORF">Ahy_B10g104746</name>
</gene>
<dbReference type="InterPro" id="IPR002885">
    <property type="entry name" value="PPR_rpt"/>
</dbReference>
<dbReference type="PROSITE" id="PS50084">
    <property type="entry name" value="KH_TYPE_1"/>
    <property type="match status" value="1"/>
</dbReference>
<dbReference type="InterPro" id="IPR004087">
    <property type="entry name" value="KH_dom"/>
</dbReference>
<dbReference type="EMBL" id="SDMP01000020">
    <property type="protein sequence ID" value="RYQ85243.1"/>
    <property type="molecule type" value="Genomic_DNA"/>
</dbReference>
<accession>A0A444X6P7</accession>
<comment type="caution">
    <text evidence="6">The sequence shown here is derived from an EMBL/GenBank/DDBJ whole genome shotgun (WGS) entry which is preliminary data.</text>
</comment>
<evidence type="ECO:0000259" key="5">
    <source>
        <dbReference type="SMART" id="SM00322"/>
    </source>
</evidence>
<evidence type="ECO:0000256" key="4">
    <source>
        <dbReference type="PROSITE-ProRule" id="PRU00708"/>
    </source>
</evidence>
<proteinExistence type="inferred from homology"/>
<reference evidence="6 7" key="1">
    <citation type="submission" date="2019-01" db="EMBL/GenBank/DDBJ databases">
        <title>Sequencing of cultivated peanut Arachis hypogaea provides insights into genome evolution and oil improvement.</title>
        <authorList>
            <person name="Chen X."/>
        </authorList>
    </citation>
    <scope>NUCLEOTIDE SEQUENCE [LARGE SCALE GENOMIC DNA]</scope>
    <source>
        <strain evidence="7">cv. Fuhuasheng</strain>
        <tissue evidence="6">Leaves</tissue>
    </source>
</reference>
<protein>
    <recommendedName>
        <fullName evidence="5">K Homology domain-containing protein</fullName>
    </recommendedName>
</protein>
<dbReference type="GO" id="GO:0003723">
    <property type="term" value="F:RNA binding"/>
    <property type="evidence" value="ECO:0007669"/>
    <property type="project" value="UniProtKB-UniRule"/>
</dbReference>
<keyword evidence="2" id="KW-0677">Repeat</keyword>
<dbReference type="Proteomes" id="UP000289738">
    <property type="component" value="Chromosome B10"/>
</dbReference>
<organism evidence="6 7">
    <name type="scientific">Arachis hypogaea</name>
    <name type="common">Peanut</name>
    <dbReference type="NCBI Taxonomy" id="3818"/>
    <lineage>
        <taxon>Eukaryota</taxon>
        <taxon>Viridiplantae</taxon>
        <taxon>Streptophyta</taxon>
        <taxon>Embryophyta</taxon>
        <taxon>Tracheophyta</taxon>
        <taxon>Spermatophyta</taxon>
        <taxon>Magnoliopsida</taxon>
        <taxon>eudicotyledons</taxon>
        <taxon>Gunneridae</taxon>
        <taxon>Pentapetalae</taxon>
        <taxon>rosids</taxon>
        <taxon>fabids</taxon>
        <taxon>Fabales</taxon>
        <taxon>Fabaceae</taxon>
        <taxon>Papilionoideae</taxon>
        <taxon>50 kb inversion clade</taxon>
        <taxon>dalbergioids sensu lato</taxon>
        <taxon>Dalbergieae</taxon>
        <taxon>Pterocarpus clade</taxon>
        <taxon>Arachis</taxon>
    </lineage>
</organism>
<feature type="domain" description="K Homology" evidence="5">
    <location>
        <begin position="501"/>
        <end position="558"/>
    </location>
</feature>
<dbReference type="Gene3D" id="1.25.40.10">
    <property type="entry name" value="Tetratricopeptide repeat domain"/>
    <property type="match status" value="3"/>
</dbReference>
<evidence type="ECO:0000256" key="2">
    <source>
        <dbReference type="ARBA" id="ARBA00022737"/>
    </source>
</evidence>
<dbReference type="PANTHER" id="PTHR46598">
    <property type="entry name" value="BNAC05G43320D PROTEIN"/>
    <property type="match status" value="1"/>
</dbReference>
<keyword evidence="7" id="KW-1185">Reference proteome</keyword>
<dbReference type="Pfam" id="PF13041">
    <property type="entry name" value="PPR_2"/>
    <property type="match status" value="1"/>
</dbReference>
<dbReference type="Pfam" id="PF00013">
    <property type="entry name" value="KH_1"/>
    <property type="match status" value="1"/>
</dbReference>
<dbReference type="SUPFAM" id="SSF54791">
    <property type="entry name" value="Eukaryotic type KH-domain (KH-domain type I)"/>
    <property type="match status" value="1"/>
</dbReference>
<comment type="similarity">
    <text evidence="1">Belongs to the PPR family. P subfamily.</text>
</comment>
<dbReference type="NCBIfam" id="TIGR00756">
    <property type="entry name" value="PPR"/>
    <property type="match status" value="2"/>
</dbReference>
<sequence length="592" mass="66542">MIQHFLIILPLHFVNDFLQIDGNVKAWSAVVSHFASYNDNGPAEAFRLFKGITRRLRKLYSGDVVAAASMPDIAALNPVLNSYANLGDSNMFLQVFDEMPQYDVVPDAFSYNILMKLCCRTGRKHLLVYVLERILQLGIPFCVTILHCIVASYVDLGDLETAERLVLAMREGRRDLSRIIREREREIELNLEELNESDDNDADVDAENVFAKLLPNFMESNGCNDLPLLPKAYAPNTRMYTTLMKGYMKAGRVTDIVRMLEAMRRVGAPGFFNEMRTRGIAPIKNSYTTLMKAFAFFDQPKLAHKKAKKVIQKMKDEGFHPDVGTYESFANGIALARRPGEALLLWNEVKERWEMVKNGSKHNSCVPPFKPDEGFLDTLADICVRAAFFRKALEIVACMKEIGISPKKTKFTRIYVEMHSRMFTSKHTSRARQDRRIERKNLLRLLSFGLVCQILIMEEVAKGEPVAQAAAGAPPPEVAAPVGGTGGDGGGGEKKWPAWPGKSVFRMLVPAQKVGCIIGRKREFIKKIAEETHARIKILDGPPRTSGRALKLLYYCPGGMVLLLLKLITIDGELLIWDLFFVLSDAFLTPFG</sequence>
<feature type="repeat" description="PPR" evidence="4">
    <location>
        <begin position="72"/>
        <end position="106"/>
    </location>
</feature>
<name>A0A444X6P7_ARAHY</name>
<evidence type="ECO:0000256" key="1">
    <source>
        <dbReference type="ARBA" id="ARBA00007626"/>
    </source>
</evidence>